<dbReference type="InterPro" id="IPR014729">
    <property type="entry name" value="Rossmann-like_a/b/a_fold"/>
</dbReference>
<comment type="similarity">
    <text evidence="1">Belongs to the universal stress protein A family.</text>
</comment>
<name>A0A7W8Z2A3_9ACTN</name>
<feature type="domain" description="UspA" evidence="2">
    <location>
        <begin position="4"/>
        <end position="139"/>
    </location>
</feature>
<protein>
    <submittedName>
        <fullName evidence="3">Nucleotide-binding universal stress UspA family protein</fullName>
    </submittedName>
</protein>
<dbReference type="InterPro" id="IPR006016">
    <property type="entry name" value="UspA"/>
</dbReference>
<evidence type="ECO:0000259" key="2">
    <source>
        <dbReference type="Pfam" id="PF00582"/>
    </source>
</evidence>
<keyword evidence="4" id="KW-1185">Reference proteome</keyword>
<dbReference type="PANTHER" id="PTHR46268:SF6">
    <property type="entry name" value="UNIVERSAL STRESS PROTEIN UP12"/>
    <property type="match status" value="1"/>
</dbReference>
<evidence type="ECO:0000256" key="1">
    <source>
        <dbReference type="ARBA" id="ARBA00008791"/>
    </source>
</evidence>
<dbReference type="Pfam" id="PF00582">
    <property type="entry name" value="Usp"/>
    <property type="match status" value="2"/>
</dbReference>
<dbReference type="InterPro" id="IPR006015">
    <property type="entry name" value="Universal_stress_UspA"/>
</dbReference>
<dbReference type="PANTHER" id="PTHR46268">
    <property type="entry name" value="STRESS RESPONSE PROTEIN NHAX"/>
    <property type="match status" value="1"/>
</dbReference>
<sequence length="281" mass="29204">MSGVVAVGIDDSVSAAKAADWATDEAARRNAALRIVRVREPWASEYPIGRVGGFEAALTDHCRGMLARAAQRAAARAPGVTAGTALPTGAVVERLLQESTTADLLVVGGRGMGGFAGLLLGAVGLGLAGRTVCPLVVVRGYTDDQTHVVAVGVDGSAGSEAALRHAFEEALLRRSAVRAVYAWTEPAFASLSGLFFEEKITAMRPWLAPWKEKYPDVQVSESVICRHPVPALVDASKEADLIVVGSRGRGAASSVVLGSVGHGILHRAHCPVMVVTSPGPR</sequence>
<dbReference type="Proteomes" id="UP000588112">
    <property type="component" value="Unassembled WGS sequence"/>
</dbReference>
<organism evidence="3 4">
    <name type="scientific">Sphaerisporangium krabiense</name>
    <dbReference type="NCBI Taxonomy" id="763782"/>
    <lineage>
        <taxon>Bacteria</taxon>
        <taxon>Bacillati</taxon>
        <taxon>Actinomycetota</taxon>
        <taxon>Actinomycetes</taxon>
        <taxon>Streptosporangiales</taxon>
        <taxon>Streptosporangiaceae</taxon>
        <taxon>Sphaerisporangium</taxon>
    </lineage>
</organism>
<dbReference type="AlphaFoldDB" id="A0A7W8Z2A3"/>
<dbReference type="EMBL" id="JACHBR010000001">
    <property type="protein sequence ID" value="MBB5625843.1"/>
    <property type="molecule type" value="Genomic_DNA"/>
</dbReference>
<accession>A0A7W8Z2A3</accession>
<dbReference type="PRINTS" id="PR01438">
    <property type="entry name" value="UNVRSLSTRESS"/>
</dbReference>
<dbReference type="RefSeq" id="WP_184609345.1">
    <property type="nucleotide sequence ID" value="NZ_BOOS01000037.1"/>
</dbReference>
<reference evidence="3 4" key="1">
    <citation type="submission" date="2020-08" db="EMBL/GenBank/DDBJ databases">
        <title>Sequencing the genomes of 1000 actinobacteria strains.</title>
        <authorList>
            <person name="Klenk H.-P."/>
        </authorList>
    </citation>
    <scope>NUCLEOTIDE SEQUENCE [LARGE SCALE GENOMIC DNA]</scope>
    <source>
        <strain evidence="3 4">DSM 45790</strain>
    </source>
</reference>
<evidence type="ECO:0000313" key="3">
    <source>
        <dbReference type="EMBL" id="MBB5625843.1"/>
    </source>
</evidence>
<dbReference type="Gene3D" id="3.40.50.620">
    <property type="entry name" value="HUPs"/>
    <property type="match status" value="2"/>
</dbReference>
<evidence type="ECO:0000313" key="4">
    <source>
        <dbReference type="Proteomes" id="UP000588112"/>
    </source>
</evidence>
<feature type="domain" description="UspA" evidence="2">
    <location>
        <begin position="149"/>
        <end position="275"/>
    </location>
</feature>
<proteinExistence type="inferred from homology"/>
<dbReference type="SUPFAM" id="SSF52402">
    <property type="entry name" value="Adenine nucleotide alpha hydrolases-like"/>
    <property type="match status" value="2"/>
</dbReference>
<comment type="caution">
    <text evidence="3">The sequence shown here is derived from an EMBL/GenBank/DDBJ whole genome shotgun (WGS) entry which is preliminary data.</text>
</comment>
<gene>
    <name evidence="3" type="ORF">BJ981_001542</name>
</gene>